<protein>
    <submittedName>
        <fullName evidence="5">DNA ligase</fullName>
    </submittedName>
</protein>
<dbReference type="GO" id="GO:0006281">
    <property type="term" value="P:DNA repair"/>
    <property type="evidence" value="ECO:0007669"/>
    <property type="project" value="InterPro"/>
</dbReference>
<keyword evidence="2 5" id="KW-0436">Ligase</keyword>
<evidence type="ECO:0000313" key="6">
    <source>
        <dbReference type="Proteomes" id="UP000490800"/>
    </source>
</evidence>
<dbReference type="InterPro" id="IPR012340">
    <property type="entry name" value="NA-bd_OB-fold"/>
</dbReference>
<dbReference type="PANTHER" id="PTHR45674:SF4">
    <property type="entry name" value="DNA LIGASE 1"/>
    <property type="match status" value="1"/>
</dbReference>
<evidence type="ECO:0000313" key="5">
    <source>
        <dbReference type="EMBL" id="MVP02118.1"/>
    </source>
</evidence>
<dbReference type="EMBL" id="RHLK01000018">
    <property type="protein sequence ID" value="MVP02118.1"/>
    <property type="molecule type" value="Genomic_DNA"/>
</dbReference>
<evidence type="ECO:0000256" key="1">
    <source>
        <dbReference type="ARBA" id="ARBA00007572"/>
    </source>
</evidence>
<dbReference type="Proteomes" id="UP000490800">
    <property type="component" value="Unassembled WGS sequence"/>
</dbReference>
<sequence length="275" mass="31949">MLLQYSKDNMAFNSTKHIAELKFDGIRLIISHMDEIRLYTRHNNDVTLKFPELVHNSPIPAGTILDGEIIITDQDGKPDFEGMLARFQSKRIKTPVTFVAFDIIKYRGIDVTSLPLLRRKELLEQAFIESNHYKRVQVARGLTTEYFKIIKQNGLEGIVIKDKDSRYEVDRRSYAWQKVINWIHAEVYISGYRKKDFGWLTAIDTTDGQKRPAGIIELGASPVHKKAFNGIKQRLVYKEDDNFVYMEPLIKARVKTRNWTKNGLLRSPVFIDFIV</sequence>
<dbReference type="SUPFAM" id="SSF50249">
    <property type="entry name" value="Nucleic acid-binding proteins"/>
    <property type="match status" value="1"/>
</dbReference>
<feature type="domain" description="ATP-dependent DNA ligase family profile" evidence="4">
    <location>
        <begin position="89"/>
        <end position="179"/>
    </location>
</feature>
<evidence type="ECO:0000256" key="2">
    <source>
        <dbReference type="ARBA" id="ARBA00022598"/>
    </source>
</evidence>
<comment type="caution">
    <text evidence="5">The sequence shown here is derived from an EMBL/GenBank/DDBJ whole genome shotgun (WGS) entry which is preliminary data.</text>
</comment>
<keyword evidence="6" id="KW-1185">Reference proteome</keyword>
<dbReference type="GO" id="GO:0003910">
    <property type="term" value="F:DNA ligase (ATP) activity"/>
    <property type="evidence" value="ECO:0007669"/>
    <property type="project" value="UniProtKB-EC"/>
</dbReference>
<dbReference type="PANTHER" id="PTHR45674">
    <property type="entry name" value="DNA LIGASE 1/3 FAMILY MEMBER"/>
    <property type="match status" value="1"/>
</dbReference>
<dbReference type="Gene3D" id="3.30.470.30">
    <property type="entry name" value="DNA ligase/mRNA capping enzyme"/>
    <property type="match status" value="1"/>
</dbReference>
<name>A0A7X3FM32_9BACL</name>
<dbReference type="OrthoDB" id="5503604at2"/>
<comment type="similarity">
    <text evidence="1">Belongs to the ATP-dependent DNA ligase family.</text>
</comment>
<dbReference type="AlphaFoldDB" id="A0A7X3FM32"/>
<dbReference type="GO" id="GO:0006310">
    <property type="term" value="P:DNA recombination"/>
    <property type="evidence" value="ECO:0007669"/>
    <property type="project" value="InterPro"/>
</dbReference>
<evidence type="ECO:0000256" key="3">
    <source>
        <dbReference type="ARBA" id="ARBA00034003"/>
    </source>
</evidence>
<evidence type="ECO:0000259" key="4">
    <source>
        <dbReference type="PROSITE" id="PS50160"/>
    </source>
</evidence>
<dbReference type="Gene3D" id="3.30.1490.70">
    <property type="match status" value="1"/>
</dbReference>
<organism evidence="5 6">
    <name type="scientific">Paenibacillus lutrae</name>
    <dbReference type="NCBI Taxonomy" id="2078573"/>
    <lineage>
        <taxon>Bacteria</taxon>
        <taxon>Bacillati</taxon>
        <taxon>Bacillota</taxon>
        <taxon>Bacilli</taxon>
        <taxon>Bacillales</taxon>
        <taxon>Paenibacillaceae</taxon>
        <taxon>Paenibacillus</taxon>
    </lineage>
</organism>
<accession>A0A7X3FM32</accession>
<reference evidence="5 6" key="1">
    <citation type="journal article" date="2019" name="Microorganisms">
        <title>Paenibacillus lutrae sp. nov., A Chitinolytic Species Isolated from A River Otter in Castril Natural Park, Granada, Spain.</title>
        <authorList>
            <person name="Rodriguez M."/>
            <person name="Reina J.C."/>
            <person name="Bejar V."/>
            <person name="Llamas I."/>
        </authorList>
    </citation>
    <scope>NUCLEOTIDE SEQUENCE [LARGE SCALE GENOMIC DNA]</scope>
    <source>
        <strain evidence="5 6">N10</strain>
    </source>
</reference>
<proteinExistence type="inferred from homology"/>
<dbReference type="InterPro" id="IPR012310">
    <property type="entry name" value="DNA_ligase_ATP-dep_cent"/>
</dbReference>
<dbReference type="PROSITE" id="PS50160">
    <property type="entry name" value="DNA_LIGASE_A3"/>
    <property type="match status" value="1"/>
</dbReference>
<dbReference type="GO" id="GO:0005524">
    <property type="term" value="F:ATP binding"/>
    <property type="evidence" value="ECO:0007669"/>
    <property type="project" value="InterPro"/>
</dbReference>
<comment type="catalytic activity">
    <reaction evidence="3">
        <text>ATP + (deoxyribonucleotide)n-3'-hydroxyl + 5'-phospho-(deoxyribonucleotide)m = (deoxyribonucleotide)n+m + AMP + diphosphate.</text>
        <dbReference type="EC" id="6.5.1.1"/>
    </reaction>
</comment>
<dbReference type="SUPFAM" id="SSF56091">
    <property type="entry name" value="DNA ligase/mRNA capping enzyme, catalytic domain"/>
    <property type="match status" value="1"/>
</dbReference>
<dbReference type="InterPro" id="IPR050191">
    <property type="entry name" value="ATP-dep_DNA_ligase"/>
</dbReference>
<gene>
    <name evidence="5" type="ORF">EDM21_21800</name>
</gene>
<dbReference type="Pfam" id="PF01068">
    <property type="entry name" value="DNA_ligase_A_M"/>
    <property type="match status" value="1"/>
</dbReference>